<comment type="similarity">
    <text evidence="1">Belongs to the N(4)/N(6)-methyltransferase family.</text>
</comment>
<dbReference type="InterPro" id="IPR002052">
    <property type="entry name" value="DNA_methylase_N6_adenine_CS"/>
</dbReference>
<dbReference type="RefSeq" id="WP_014271457.1">
    <property type="nucleotide sequence ID" value="NC_016633.1"/>
</dbReference>
<dbReference type="STRING" id="158190.SpiGrapes_2865"/>
<evidence type="ECO:0000256" key="4">
    <source>
        <dbReference type="ARBA" id="ARBA00022679"/>
    </source>
</evidence>
<sequence length="632" mass="72401">MDKMKMSTPDLTDVNIGKIGALFPNVITETKDENGDIKKAVDFDLLRQVLSNCIVEDENERYRLDWPGKKASLFKANTPITKTLRPCREESVNFDTTENLYIEGDNFEVLKILQESYLGKIKMIYIDPPYNTGNDFIYRDNFSKNKDEYEEELGLADEEGGRLFRNTDTNGRYHSDWLSMMYERLLVARDLLKDDGVIFISIDDNEVGNLRKLGDEVFGEMNFLANIIWQKKYTRSNDATWFSDNHDHILCFAKNKEKTKLNMLPRNETQKNAYTNPDNHPKGLWKATPLHAKSGTNTSSYTFSNGITWQPPRGTYRRYNDIAMEKMEAGNEIWFGNDGLQTPSRKSFLCDVKDGVTPVTIWPYDEVGHNHEANNELKAINLGGLFNNPKPTRLIKRTMILASNPNDIVLDFFSGSSTTADAVLQLNAEDGGNRKFIMVQLPEICDEESEAFKAGYRTIAEIGKERIRRAGKKIVEELKNKSQQLELGEDPGYLKRLDIGFRVYKTDTSNLKDVFYLPSELDQEMLSSFESNIKENRTPEDLLTQVILDLGLELTLPIEINQILGNTVFFVQANALVACFDENVDFNIVDHIADHKPLRVVFRDASFVDDKDRINVEERFKRLSPETKVTVI</sequence>
<dbReference type="OrthoDB" id="9800801at2"/>
<dbReference type="HOGENOM" id="CLU_020164_2_1_12"/>
<evidence type="ECO:0000256" key="3">
    <source>
        <dbReference type="ARBA" id="ARBA00022603"/>
    </source>
</evidence>
<protein>
    <recommendedName>
        <fullName evidence="2">site-specific DNA-methyltransferase (adenine-specific)</fullName>
        <ecNumber evidence="2">2.1.1.72</ecNumber>
    </recommendedName>
</protein>
<dbReference type="EC" id="2.1.1.72" evidence="2"/>
<dbReference type="eggNOG" id="COG2189">
    <property type="taxonomic scope" value="Bacteria"/>
</dbReference>
<keyword evidence="5" id="KW-0949">S-adenosyl-L-methionine</keyword>
<reference evidence="8 9" key="1">
    <citation type="submission" date="2011-11" db="EMBL/GenBank/DDBJ databases">
        <title>Complete sequence of Spirochaeta sp. grapes.</title>
        <authorList>
            <consortium name="US DOE Joint Genome Institute"/>
            <person name="Lucas S."/>
            <person name="Han J."/>
            <person name="Lapidus A."/>
            <person name="Cheng J.-F."/>
            <person name="Goodwin L."/>
            <person name="Pitluck S."/>
            <person name="Peters L."/>
            <person name="Ovchinnikova G."/>
            <person name="Munk A.C."/>
            <person name="Detter J.C."/>
            <person name="Han C."/>
            <person name="Tapia R."/>
            <person name="Land M."/>
            <person name="Hauser L."/>
            <person name="Kyrpides N."/>
            <person name="Ivanova N."/>
            <person name="Pagani I."/>
            <person name="Ritalahtilisa K."/>
            <person name="Loeffler F."/>
            <person name="Woyke T."/>
        </authorList>
    </citation>
    <scope>NUCLEOTIDE SEQUENCE [LARGE SCALE GENOMIC DNA]</scope>
    <source>
        <strain evidence="9">ATCC BAA-1885 / DSM 22778 / Grapes</strain>
    </source>
</reference>
<evidence type="ECO:0000256" key="6">
    <source>
        <dbReference type="ARBA" id="ARBA00047942"/>
    </source>
</evidence>
<dbReference type="PROSITE" id="PS00092">
    <property type="entry name" value="N6_MTASE"/>
    <property type="match status" value="1"/>
</dbReference>
<proteinExistence type="inferred from homology"/>
<dbReference type="AlphaFoldDB" id="G8QX33"/>
<evidence type="ECO:0000313" key="9">
    <source>
        <dbReference type="Proteomes" id="UP000005632"/>
    </source>
</evidence>
<dbReference type="GO" id="GO:0032259">
    <property type="term" value="P:methylation"/>
    <property type="evidence" value="ECO:0007669"/>
    <property type="project" value="UniProtKB-KW"/>
</dbReference>
<dbReference type="PIRSF" id="PIRSF015855">
    <property type="entry name" value="TypeIII_Mtase_mKpnI"/>
    <property type="match status" value="1"/>
</dbReference>
<evidence type="ECO:0000256" key="2">
    <source>
        <dbReference type="ARBA" id="ARBA00011900"/>
    </source>
</evidence>
<dbReference type="InterPro" id="IPR029063">
    <property type="entry name" value="SAM-dependent_MTases_sf"/>
</dbReference>
<keyword evidence="3 8" id="KW-0489">Methyltransferase</keyword>
<evidence type="ECO:0000256" key="1">
    <source>
        <dbReference type="ARBA" id="ARBA00006594"/>
    </source>
</evidence>
<keyword evidence="4" id="KW-0808">Transferase</keyword>
<accession>G8QX33</accession>
<evidence type="ECO:0000313" key="8">
    <source>
        <dbReference type="EMBL" id="AEV30618.1"/>
    </source>
</evidence>
<keyword evidence="9" id="KW-1185">Reference proteome</keyword>
<dbReference type="EMBL" id="CP003155">
    <property type="protein sequence ID" value="AEV30618.1"/>
    <property type="molecule type" value="Genomic_DNA"/>
</dbReference>
<dbReference type="Gene3D" id="3.40.50.150">
    <property type="entry name" value="Vaccinia Virus protein VP39"/>
    <property type="match status" value="1"/>
</dbReference>
<dbReference type="KEGG" id="sgp:SpiGrapes_2865"/>
<name>G8QX33_SPHPG</name>
<gene>
    <name evidence="8" type="ordered locus">SpiGrapes_2865</name>
</gene>
<dbReference type="GO" id="GO:0008170">
    <property type="term" value="F:N-methyltransferase activity"/>
    <property type="evidence" value="ECO:0007669"/>
    <property type="project" value="InterPro"/>
</dbReference>
<dbReference type="Proteomes" id="UP000005632">
    <property type="component" value="Chromosome"/>
</dbReference>
<organism evidence="8 9">
    <name type="scientific">Sphaerochaeta pleomorpha (strain ATCC BAA-1885 / DSM 22778 / Grapes)</name>
    <dbReference type="NCBI Taxonomy" id="158190"/>
    <lineage>
        <taxon>Bacteria</taxon>
        <taxon>Pseudomonadati</taxon>
        <taxon>Spirochaetota</taxon>
        <taxon>Spirochaetia</taxon>
        <taxon>Spirochaetales</taxon>
        <taxon>Sphaerochaetaceae</taxon>
        <taxon>Sphaerochaeta</taxon>
    </lineage>
</organism>
<dbReference type="InterPro" id="IPR002295">
    <property type="entry name" value="N4/N6-MTase_EcoPI_Mod-like"/>
</dbReference>
<comment type="catalytic activity">
    <reaction evidence="6">
        <text>a 2'-deoxyadenosine in DNA + S-adenosyl-L-methionine = an N(6)-methyl-2'-deoxyadenosine in DNA + S-adenosyl-L-homocysteine + H(+)</text>
        <dbReference type="Rhea" id="RHEA:15197"/>
        <dbReference type="Rhea" id="RHEA-COMP:12418"/>
        <dbReference type="Rhea" id="RHEA-COMP:12419"/>
        <dbReference type="ChEBI" id="CHEBI:15378"/>
        <dbReference type="ChEBI" id="CHEBI:57856"/>
        <dbReference type="ChEBI" id="CHEBI:59789"/>
        <dbReference type="ChEBI" id="CHEBI:90615"/>
        <dbReference type="ChEBI" id="CHEBI:90616"/>
        <dbReference type="EC" id="2.1.1.72"/>
    </reaction>
</comment>
<dbReference type="GO" id="GO:0003677">
    <property type="term" value="F:DNA binding"/>
    <property type="evidence" value="ECO:0007669"/>
    <property type="project" value="InterPro"/>
</dbReference>
<dbReference type="Pfam" id="PF01555">
    <property type="entry name" value="N6_N4_Mtase"/>
    <property type="match status" value="1"/>
</dbReference>
<dbReference type="PRINTS" id="PR00506">
    <property type="entry name" value="D21N6MTFRASE"/>
</dbReference>
<dbReference type="REBASE" id="45546">
    <property type="entry name" value="M.SspGrORF2865P"/>
</dbReference>
<dbReference type="InterPro" id="IPR002941">
    <property type="entry name" value="DNA_methylase_N4/N6"/>
</dbReference>
<dbReference type="GO" id="GO:0009007">
    <property type="term" value="F:site-specific DNA-methyltransferase (adenine-specific) activity"/>
    <property type="evidence" value="ECO:0007669"/>
    <property type="project" value="UniProtKB-EC"/>
</dbReference>
<feature type="domain" description="DNA methylase N-4/N-6" evidence="7">
    <location>
        <begin position="121"/>
        <end position="436"/>
    </location>
</feature>
<dbReference type="SUPFAM" id="SSF53335">
    <property type="entry name" value="S-adenosyl-L-methionine-dependent methyltransferases"/>
    <property type="match status" value="1"/>
</dbReference>
<evidence type="ECO:0000256" key="5">
    <source>
        <dbReference type="ARBA" id="ARBA00022691"/>
    </source>
</evidence>
<evidence type="ECO:0000259" key="7">
    <source>
        <dbReference type="Pfam" id="PF01555"/>
    </source>
</evidence>